<name>A0A388LPB8_CHABU</name>
<evidence type="ECO:0000256" key="1">
    <source>
        <dbReference type="SAM" id="MobiDB-lite"/>
    </source>
</evidence>
<protein>
    <submittedName>
        <fullName evidence="2">Uncharacterized protein</fullName>
    </submittedName>
</protein>
<gene>
    <name evidence="2" type="ORF">CBR_g38150</name>
</gene>
<feature type="region of interest" description="Disordered" evidence="1">
    <location>
        <begin position="203"/>
        <end position="321"/>
    </location>
</feature>
<organism evidence="2 3">
    <name type="scientific">Chara braunii</name>
    <name type="common">Braun's stonewort</name>
    <dbReference type="NCBI Taxonomy" id="69332"/>
    <lineage>
        <taxon>Eukaryota</taxon>
        <taxon>Viridiplantae</taxon>
        <taxon>Streptophyta</taxon>
        <taxon>Charophyceae</taxon>
        <taxon>Charales</taxon>
        <taxon>Characeae</taxon>
        <taxon>Chara</taxon>
    </lineage>
</organism>
<accession>A0A388LPB8</accession>
<feature type="compositionally biased region" description="Basic and acidic residues" evidence="1">
    <location>
        <begin position="224"/>
        <end position="250"/>
    </location>
</feature>
<keyword evidence="3" id="KW-1185">Reference proteome</keyword>
<evidence type="ECO:0000313" key="3">
    <source>
        <dbReference type="Proteomes" id="UP000265515"/>
    </source>
</evidence>
<dbReference type="STRING" id="69332.A0A388LPB8"/>
<reference evidence="2 3" key="1">
    <citation type="journal article" date="2018" name="Cell">
        <title>The Chara Genome: Secondary Complexity and Implications for Plant Terrestrialization.</title>
        <authorList>
            <person name="Nishiyama T."/>
            <person name="Sakayama H."/>
            <person name="Vries J.D."/>
            <person name="Buschmann H."/>
            <person name="Saint-Marcoux D."/>
            <person name="Ullrich K.K."/>
            <person name="Haas F.B."/>
            <person name="Vanderstraeten L."/>
            <person name="Becker D."/>
            <person name="Lang D."/>
            <person name="Vosolsobe S."/>
            <person name="Rombauts S."/>
            <person name="Wilhelmsson P.K.I."/>
            <person name="Janitza P."/>
            <person name="Kern R."/>
            <person name="Heyl A."/>
            <person name="Rumpler F."/>
            <person name="Villalobos L.I.A.C."/>
            <person name="Clay J.M."/>
            <person name="Skokan R."/>
            <person name="Toyoda A."/>
            <person name="Suzuki Y."/>
            <person name="Kagoshima H."/>
            <person name="Schijlen E."/>
            <person name="Tajeshwar N."/>
            <person name="Catarino B."/>
            <person name="Hetherington A.J."/>
            <person name="Saltykova A."/>
            <person name="Bonnot C."/>
            <person name="Breuninger H."/>
            <person name="Symeonidi A."/>
            <person name="Radhakrishnan G.V."/>
            <person name="Van Nieuwerburgh F."/>
            <person name="Deforce D."/>
            <person name="Chang C."/>
            <person name="Karol K.G."/>
            <person name="Hedrich R."/>
            <person name="Ulvskov P."/>
            <person name="Glockner G."/>
            <person name="Delwiche C.F."/>
            <person name="Petrasek J."/>
            <person name="Van de Peer Y."/>
            <person name="Friml J."/>
            <person name="Beilby M."/>
            <person name="Dolan L."/>
            <person name="Kohara Y."/>
            <person name="Sugano S."/>
            <person name="Fujiyama A."/>
            <person name="Delaux P.-M."/>
            <person name="Quint M."/>
            <person name="TheiBen G."/>
            <person name="Hagemann M."/>
            <person name="Harholt J."/>
            <person name="Dunand C."/>
            <person name="Zachgo S."/>
            <person name="Langdale J."/>
            <person name="Maumus F."/>
            <person name="Straeten D.V.D."/>
            <person name="Gould S.B."/>
            <person name="Rensing S.A."/>
        </authorList>
    </citation>
    <scope>NUCLEOTIDE SEQUENCE [LARGE SCALE GENOMIC DNA]</scope>
    <source>
        <strain evidence="2 3">S276</strain>
    </source>
</reference>
<dbReference type="EMBL" id="BFEA01000466">
    <property type="protein sequence ID" value="GBG84177.1"/>
    <property type="molecule type" value="Genomic_DNA"/>
</dbReference>
<dbReference type="Gramene" id="GBG84177">
    <property type="protein sequence ID" value="GBG84177"/>
    <property type="gene ID" value="CBR_g38150"/>
</dbReference>
<proteinExistence type="predicted"/>
<dbReference type="AlphaFoldDB" id="A0A388LPB8"/>
<feature type="compositionally biased region" description="Basic and acidic residues" evidence="1">
    <location>
        <begin position="268"/>
        <end position="289"/>
    </location>
</feature>
<sequence>MVTVIFQGEARDLPTKTREDLIRVYENGWFRKKTFTRGFKRGRVHGKGPNVMSYVAKASGIAQWLIAKVDDMVVIRGMEYRMLFKPWMTRAELKAQKRQEDETKFWVVALRVPLRAMFHVGDLVSQAMGPIIHRHPPEPDPSRPKLMNLKFDLAREAEERFEAMLPMMLEDGEKYEVQFVCKSTPWCTRCRWWFYTENDGCPREGEVEENERDARGNTNRRPHRGDAVFQRDIRGAAREPDTDNAGRGELSEAGGRGQLQETSGVARLGDRGHLHQERVQQLRVGENHQRRGPHGGEMQNFNPTRGAQPGTWDSHTEGGDPYLAAMQYNPMWHQPQTAGNMHGRWSNAGLPGYQFSPQLLGPMLANMAVGNNWGSRSGVERPIPTKGGRRIKERVVTEDGGHGVPTGDDRMKALAEEDKPVLPMS</sequence>
<dbReference type="Proteomes" id="UP000265515">
    <property type="component" value="Unassembled WGS sequence"/>
</dbReference>
<evidence type="ECO:0000313" key="2">
    <source>
        <dbReference type="EMBL" id="GBG84177.1"/>
    </source>
</evidence>
<comment type="caution">
    <text evidence="2">The sequence shown here is derived from an EMBL/GenBank/DDBJ whole genome shotgun (WGS) entry which is preliminary data.</text>
</comment>